<name>U2R8T5_EUBRA</name>
<proteinExistence type="predicted"/>
<dbReference type="HOGENOM" id="CLU_3216447_0_0_9"/>
<dbReference type="Proteomes" id="UP000016608">
    <property type="component" value="Unassembled WGS sequence"/>
</dbReference>
<organism evidence="1 2">
    <name type="scientific">Eubacterium ramulus ATCC 29099</name>
    <dbReference type="NCBI Taxonomy" id="1256908"/>
    <lineage>
        <taxon>Bacteria</taxon>
        <taxon>Bacillati</taxon>
        <taxon>Bacillota</taxon>
        <taxon>Clostridia</taxon>
        <taxon>Eubacteriales</taxon>
        <taxon>Eubacteriaceae</taxon>
        <taxon>Eubacterium</taxon>
    </lineage>
</organism>
<reference evidence="1 2" key="1">
    <citation type="submission" date="2013-06" db="EMBL/GenBank/DDBJ databases">
        <authorList>
            <person name="Weinstock G."/>
            <person name="Sodergren E."/>
            <person name="Lobos E.A."/>
            <person name="Fulton L."/>
            <person name="Fulton R."/>
            <person name="Courtney L."/>
            <person name="Fronick C."/>
            <person name="O'Laughlin M."/>
            <person name="Godfrey J."/>
            <person name="Wilson R.M."/>
            <person name="Miner T."/>
            <person name="Farmer C."/>
            <person name="Delehaunty K."/>
            <person name="Cordes M."/>
            <person name="Minx P."/>
            <person name="Tomlinson C."/>
            <person name="Chen J."/>
            <person name="Wollam A."/>
            <person name="Pepin K.H."/>
            <person name="Bhonagiri V."/>
            <person name="Zhang X."/>
            <person name="Warren W."/>
            <person name="Mitreva M."/>
            <person name="Mardis E.R."/>
            <person name="Wilson R.K."/>
        </authorList>
    </citation>
    <scope>NUCLEOTIDE SEQUENCE [LARGE SCALE GENOMIC DNA]</scope>
    <source>
        <strain evidence="1 2">ATCC 29099</strain>
    </source>
</reference>
<sequence>MLGYCQRKVIIDSLSDRYRMDTMRSYPATEENMPRRNWDTEKYR</sequence>
<comment type="caution">
    <text evidence="1">The sequence shown here is derived from an EMBL/GenBank/DDBJ whole genome shotgun (WGS) entry which is preliminary data.</text>
</comment>
<protein>
    <submittedName>
        <fullName evidence="1">Uncharacterized protein</fullName>
    </submittedName>
</protein>
<dbReference type="EMBL" id="AWVJ01000091">
    <property type="protein sequence ID" value="ERK47102.1"/>
    <property type="molecule type" value="Genomic_DNA"/>
</dbReference>
<dbReference type="AlphaFoldDB" id="U2R8T5"/>
<keyword evidence="2" id="KW-1185">Reference proteome</keyword>
<evidence type="ECO:0000313" key="1">
    <source>
        <dbReference type="EMBL" id="ERK47102.1"/>
    </source>
</evidence>
<dbReference type="PATRIC" id="fig|1256908.3.peg.1359"/>
<accession>U2R8T5</accession>
<evidence type="ECO:0000313" key="2">
    <source>
        <dbReference type="Proteomes" id="UP000016608"/>
    </source>
</evidence>
<gene>
    <name evidence="1" type="ORF">HMPREF0373_01461</name>
</gene>